<evidence type="ECO:0000256" key="3">
    <source>
        <dbReference type="ARBA" id="ARBA00022906"/>
    </source>
</evidence>
<dbReference type="InterPro" id="IPR058533">
    <property type="entry name" value="Cation_efflux_TM"/>
</dbReference>
<dbReference type="RefSeq" id="WP_206595525.1">
    <property type="nucleotide sequence ID" value="NZ_JAFKCS010000020.1"/>
</dbReference>
<keyword evidence="4 6" id="KW-1133">Transmembrane helix</keyword>
<feature type="transmembrane region" description="Helical" evidence="6">
    <location>
        <begin position="17"/>
        <end position="39"/>
    </location>
</feature>
<keyword evidence="5 6" id="KW-0472">Membrane</keyword>
<dbReference type="SUPFAM" id="SSF161111">
    <property type="entry name" value="Cation efflux protein transmembrane domain-like"/>
    <property type="match status" value="1"/>
</dbReference>
<dbReference type="InterPro" id="IPR050681">
    <property type="entry name" value="CDF/SLC30A"/>
</dbReference>
<keyword evidence="3" id="KW-0406">Ion transport</keyword>
<keyword evidence="3" id="KW-0864">Zinc transport</keyword>
<feature type="transmembrane region" description="Helical" evidence="6">
    <location>
        <begin position="148"/>
        <end position="165"/>
    </location>
</feature>
<feature type="transmembrane region" description="Helical" evidence="6">
    <location>
        <begin position="107"/>
        <end position="128"/>
    </location>
</feature>
<keyword evidence="9" id="KW-1185">Reference proteome</keyword>
<gene>
    <name evidence="8" type="ORF">J0A65_17055</name>
</gene>
<evidence type="ECO:0000256" key="6">
    <source>
        <dbReference type="SAM" id="Phobius"/>
    </source>
</evidence>
<accession>A0ABS3CYG5</accession>
<feature type="transmembrane region" description="Helical" evidence="6">
    <location>
        <begin position="171"/>
        <end position="189"/>
    </location>
</feature>
<protein>
    <submittedName>
        <fullName evidence="8">Cation transporter</fullName>
    </submittedName>
</protein>
<reference evidence="8 9" key="1">
    <citation type="submission" date="2021-03" db="EMBL/GenBank/DDBJ databases">
        <title>novel species isolated from a fishpond in China.</title>
        <authorList>
            <person name="Lu H."/>
            <person name="Cai Z."/>
        </authorList>
    </citation>
    <scope>NUCLEOTIDE SEQUENCE [LARGE SCALE GENOMIC DNA]</scope>
    <source>
        <strain evidence="8 9">Y57</strain>
    </source>
</reference>
<dbReference type="PANTHER" id="PTHR11562">
    <property type="entry name" value="CATION EFFLUX PROTEIN/ ZINC TRANSPORTER"/>
    <property type="match status" value="1"/>
</dbReference>
<dbReference type="PANTHER" id="PTHR11562:SF17">
    <property type="entry name" value="RE54080P-RELATED"/>
    <property type="match status" value="1"/>
</dbReference>
<evidence type="ECO:0000259" key="7">
    <source>
        <dbReference type="Pfam" id="PF01545"/>
    </source>
</evidence>
<keyword evidence="3" id="KW-0862">Zinc</keyword>
<evidence type="ECO:0000256" key="5">
    <source>
        <dbReference type="ARBA" id="ARBA00023136"/>
    </source>
</evidence>
<comment type="caution">
    <text evidence="8">The sequence shown here is derived from an EMBL/GenBank/DDBJ whole genome shotgun (WGS) entry which is preliminary data.</text>
</comment>
<dbReference type="Pfam" id="PF01545">
    <property type="entry name" value="Cation_efflux"/>
    <property type="match status" value="1"/>
</dbReference>
<dbReference type="InterPro" id="IPR027469">
    <property type="entry name" value="Cation_efflux_TMD_sf"/>
</dbReference>
<evidence type="ECO:0000256" key="1">
    <source>
        <dbReference type="ARBA" id="ARBA00004141"/>
    </source>
</evidence>
<organism evidence="8 9">
    <name type="scientific">Bowmanella yangjiangensis</name>
    <dbReference type="NCBI Taxonomy" id="2811230"/>
    <lineage>
        <taxon>Bacteria</taxon>
        <taxon>Pseudomonadati</taxon>
        <taxon>Pseudomonadota</taxon>
        <taxon>Gammaproteobacteria</taxon>
        <taxon>Alteromonadales</taxon>
        <taxon>Alteromonadaceae</taxon>
        <taxon>Bowmanella</taxon>
    </lineage>
</organism>
<dbReference type="Proteomes" id="UP000663992">
    <property type="component" value="Unassembled WGS sequence"/>
</dbReference>
<evidence type="ECO:0000256" key="4">
    <source>
        <dbReference type="ARBA" id="ARBA00022989"/>
    </source>
</evidence>
<evidence type="ECO:0000313" key="8">
    <source>
        <dbReference type="EMBL" id="MBN7821579.1"/>
    </source>
</evidence>
<keyword evidence="2 6" id="KW-0812">Transmembrane</keyword>
<dbReference type="EMBL" id="JAFKCS010000020">
    <property type="protein sequence ID" value="MBN7821579.1"/>
    <property type="molecule type" value="Genomic_DNA"/>
</dbReference>
<evidence type="ECO:0000313" key="9">
    <source>
        <dbReference type="Proteomes" id="UP000663992"/>
    </source>
</evidence>
<dbReference type="Gene3D" id="1.20.1510.10">
    <property type="entry name" value="Cation efflux protein transmembrane domain"/>
    <property type="match status" value="1"/>
</dbReference>
<comment type="subcellular location">
    <subcellularLocation>
        <location evidence="1">Membrane</location>
        <topology evidence="1">Multi-pass membrane protein</topology>
    </subcellularLocation>
</comment>
<sequence length="210" mass="22616">MAGCCAPEAKDIQQRKLLWAVLVLNALMFGVEFVAGWWAHSSGLMADSLDMLADALVYGASLYAVGRAINTKANVALLSGGLQLLLGGLVLLDVVKNIWLGATPDTQTMYVVALMALLVNVLCFAMLYQYRSGDINIRASWVCSRNDMLANAGVLLSAALVSWLGAAWPDWVIGTLIALIIIFSALRIIRDARQVAADNKPQTRCCTKVS</sequence>
<evidence type="ECO:0000256" key="2">
    <source>
        <dbReference type="ARBA" id="ARBA00022692"/>
    </source>
</evidence>
<proteinExistence type="predicted"/>
<keyword evidence="3" id="KW-0813">Transport</keyword>
<feature type="transmembrane region" description="Helical" evidence="6">
    <location>
        <begin position="76"/>
        <end position="95"/>
    </location>
</feature>
<name>A0ABS3CYG5_9ALTE</name>
<feature type="domain" description="Cation efflux protein transmembrane" evidence="7">
    <location>
        <begin position="18"/>
        <end position="193"/>
    </location>
</feature>
<feature type="transmembrane region" description="Helical" evidence="6">
    <location>
        <begin position="51"/>
        <end position="69"/>
    </location>
</feature>